<sequence>MACCLSEEAREQKRINQEIEKQLQRDKRNARRELKLLLLDQLTNEEIRDQLMTYGCDPGPVVGSTRNVYANKLRRLLEGGSESNVVVPPEKLASDAVGADSLKSSPQHKDISHSPQISRSPRRATRSSVQEVTGLSKVQSIPLNSKVSRALPKTAGISPAKSRIFSDFIQSSPKPRVVQAAVPTPPKSRVDPEFEIHSEVSTGPESHGLLSKAGVTSESASLDITSPSKISKPYSFETIPEAYRTTPTTRFTSLRDNWGNGIVNDGSDDDLRGEESSRILLPSWKEDHAYSAGYDSKQGLMARRHLDANSAATHYNQTSRYNSGVAFENFYNGHGNRCNSLVNKQKASRRYGKIGLTLLFIITAVIFMFFVVQNYAELERGEGNKEEF</sequence>
<evidence type="ECO:0000256" key="1">
    <source>
        <dbReference type="SAM" id="Coils"/>
    </source>
</evidence>
<keyword evidence="3" id="KW-1133">Transmembrane helix</keyword>
<dbReference type="SMART" id="SM00540">
    <property type="entry name" value="LEM"/>
    <property type="match status" value="1"/>
</dbReference>
<keyword evidence="1" id="KW-0175">Coiled coil</keyword>
<dbReference type="AlphaFoldDB" id="J9F3B3"/>
<dbReference type="EMBL" id="ADBV01001901">
    <property type="protein sequence ID" value="EJW83957.1"/>
    <property type="molecule type" value="Genomic_DNA"/>
</dbReference>
<gene>
    <name evidence="5" type="ORF">WUBG_05136</name>
</gene>
<protein>
    <recommendedName>
        <fullName evidence="4">LEM domain-containing protein</fullName>
    </recommendedName>
</protein>
<keyword evidence="3" id="KW-0812">Transmembrane</keyword>
<dbReference type="InterPro" id="IPR011015">
    <property type="entry name" value="LEM/LEM-like_dom_sf"/>
</dbReference>
<evidence type="ECO:0000256" key="3">
    <source>
        <dbReference type="SAM" id="Phobius"/>
    </source>
</evidence>
<proteinExistence type="predicted"/>
<dbReference type="InterPro" id="IPR051656">
    <property type="entry name" value="LEM_domain"/>
</dbReference>
<dbReference type="SUPFAM" id="SSF63451">
    <property type="entry name" value="LEM domain"/>
    <property type="match status" value="1"/>
</dbReference>
<evidence type="ECO:0000313" key="6">
    <source>
        <dbReference type="Proteomes" id="UP000004810"/>
    </source>
</evidence>
<evidence type="ECO:0000313" key="5">
    <source>
        <dbReference type="EMBL" id="EJW83957.1"/>
    </source>
</evidence>
<organism evidence="5 6">
    <name type="scientific">Wuchereria bancrofti</name>
    <dbReference type="NCBI Taxonomy" id="6293"/>
    <lineage>
        <taxon>Eukaryota</taxon>
        <taxon>Metazoa</taxon>
        <taxon>Ecdysozoa</taxon>
        <taxon>Nematoda</taxon>
        <taxon>Chromadorea</taxon>
        <taxon>Rhabditida</taxon>
        <taxon>Spirurina</taxon>
        <taxon>Spiruromorpha</taxon>
        <taxon>Filarioidea</taxon>
        <taxon>Onchocercidae</taxon>
        <taxon>Wuchereria</taxon>
    </lineage>
</organism>
<dbReference type="PANTHER" id="PTHR12019">
    <property type="entry name" value="LAMINA-ASSOCIATED POLYPEPTIDE THYMOPOIETIN"/>
    <property type="match status" value="1"/>
</dbReference>
<reference evidence="6" key="1">
    <citation type="submission" date="2012-08" db="EMBL/GenBank/DDBJ databases">
        <title>The Genome Sequence of Wuchereria bancrofti.</title>
        <authorList>
            <person name="Nutman T.B."/>
            <person name="Fink D.L."/>
            <person name="Russ C."/>
            <person name="Young S."/>
            <person name="Zeng Q."/>
            <person name="Koehrsen M."/>
            <person name="Alvarado L."/>
            <person name="Berlin A."/>
            <person name="Chapman S.B."/>
            <person name="Chen Z."/>
            <person name="Freedman E."/>
            <person name="Gellesch M."/>
            <person name="Goldberg J."/>
            <person name="Griggs A."/>
            <person name="Gujja S."/>
            <person name="Heilman E.R."/>
            <person name="Heiman D."/>
            <person name="Hepburn T."/>
            <person name="Howarth C."/>
            <person name="Jen D."/>
            <person name="Larson L."/>
            <person name="Lewis B."/>
            <person name="Mehta T."/>
            <person name="Park D."/>
            <person name="Pearson M."/>
            <person name="Roberts A."/>
            <person name="Saif S."/>
            <person name="Shea T."/>
            <person name="Shenoy N."/>
            <person name="Sisk P."/>
            <person name="Stolte C."/>
            <person name="Sykes S."/>
            <person name="Walk T."/>
            <person name="White J."/>
            <person name="Yandava C."/>
            <person name="Haas B."/>
            <person name="Henn M.R."/>
            <person name="Nusbaum C."/>
            <person name="Birren B."/>
        </authorList>
    </citation>
    <scope>NUCLEOTIDE SEQUENCE [LARGE SCALE GENOMIC DNA]</scope>
    <source>
        <strain evidence="6">NA</strain>
    </source>
</reference>
<dbReference type="Pfam" id="PF03020">
    <property type="entry name" value="LEM"/>
    <property type="match status" value="1"/>
</dbReference>
<comment type="caution">
    <text evidence="5">The sequence shown here is derived from an EMBL/GenBank/DDBJ whole genome shotgun (WGS) entry which is preliminary data.</text>
</comment>
<dbReference type="InterPro" id="IPR027417">
    <property type="entry name" value="P-loop_NTPase"/>
</dbReference>
<dbReference type="CDD" id="cd12934">
    <property type="entry name" value="LEM"/>
    <property type="match status" value="1"/>
</dbReference>
<name>J9F3B3_WUCBA</name>
<dbReference type="FunFam" id="1.10.720.40:FF:000001">
    <property type="entry name" value="LEM domain containing 2, isoform CRA_a"/>
    <property type="match status" value="1"/>
</dbReference>
<dbReference type="Gene3D" id="1.10.720.40">
    <property type="match status" value="1"/>
</dbReference>
<dbReference type="Proteomes" id="UP000004810">
    <property type="component" value="Unassembled WGS sequence"/>
</dbReference>
<feature type="transmembrane region" description="Helical" evidence="3">
    <location>
        <begin position="354"/>
        <end position="376"/>
    </location>
</feature>
<feature type="domain" description="LEM" evidence="4">
    <location>
        <begin position="36"/>
        <end position="80"/>
    </location>
</feature>
<dbReference type="InterPro" id="IPR003887">
    <property type="entry name" value="LEM_dom"/>
</dbReference>
<evidence type="ECO:0000259" key="4">
    <source>
        <dbReference type="PROSITE" id="PS50954"/>
    </source>
</evidence>
<dbReference type="PROSITE" id="PS50954">
    <property type="entry name" value="LEM"/>
    <property type="match status" value="1"/>
</dbReference>
<accession>J9F3B3</accession>
<feature type="compositionally biased region" description="Polar residues" evidence="2">
    <location>
        <begin position="126"/>
        <end position="135"/>
    </location>
</feature>
<feature type="coiled-coil region" evidence="1">
    <location>
        <begin position="5"/>
        <end position="40"/>
    </location>
</feature>
<dbReference type="Gene3D" id="3.40.50.300">
    <property type="entry name" value="P-loop containing nucleotide triphosphate hydrolases"/>
    <property type="match status" value="1"/>
</dbReference>
<feature type="region of interest" description="Disordered" evidence="2">
    <location>
        <begin position="100"/>
        <end position="135"/>
    </location>
</feature>
<dbReference type="PANTHER" id="PTHR12019:SF9">
    <property type="entry name" value="THYMOPOIETIN"/>
    <property type="match status" value="1"/>
</dbReference>
<evidence type="ECO:0000256" key="2">
    <source>
        <dbReference type="SAM" id="MobiDB-lite"/>
    </source>
</evidence>
<keyword evidence="3" id="KW-0472">Membrane</keyword>